<evidence type="ECO:0000313" key="2">
    <source>
        <dbReference type="EMBL" id="MFC6959165.1"/>
    </source>
</evidence>
<evidence type="ECO:0000313" key="3">
    <source>
        <dbReference type="Proteomes" id="UP001596470"/>
    </source>
</evidence>
<evidence type="ECO:0000259" key="1">
    <source>
        <dbReference type="PROSITE" id="PS50943"/>
    </source>
</evidence>
<sequence length="306" mass="35607">MSTRYSGLWEASMAGRRSKSGQGEEQQSESQIDWFKRMMLLKYRTMRGLTQQTVGDGVYRSKDTIRDYERQRSRVPASVLSDLIRVLEIPPDVAAYLRVLAPLKRKDPLIEADGRFNALYLSLCEQYMGEIFEWAPTMFPALTQSRSYYEHIVAEADINDTAERRQSGLEFRAERKEILVGRKDEPTVQYLVGEPAFFFLSKAPRKLQIEQLDLLTACCETPGWDIRVLARPHLNPVSTFSLFKARDPKKFPQAGPEVVYTELLHSSWVFQDAVRIAVYDGWRHGMWPGSIRYKEYRDAYWRNWLA</sequence>
<dbReference type="SUPFAM" id="SSF47413">
    <property type="entry name" value="lambda repressor-like DNA-binding domains"/>
    <property type="match status" value="1"/>
</dbReference>
<dbReference type="Proteomes" id="UP001596470">
    <property type="component" value="Unassembled WGS sequence"/>
</dbReference>
<dbReference type="RefSeq" id="WP_382344839.1">
    <property type="nucleotide sequence ID" value="NZ_JBHMBP010000001.1"/>
</dbReference>
<dbReference type="PROSITE" id="PS50943">
    <property type="entry name" value="HTH_CROC1"/>
    <property type="match status" value="1"/>
</dbReference>
<proteinExistence type="predicted"/>
<dbReference type="EMBL" id="JBHSYS010000004">
    <property type="protein sequence ID" value="MFC6959165.1"/>
    <property type="molecule type" value="Genomic_DNA"/>
</dbReference>
<dbReference type="SMART" id="SM00530">
    <property type="entry name" value="HTH_XRE"/>
    <property type="match status" value="1"/>
</dbReference>
<dbReference type="InterPro" id="IPR043917">
    <property type="entry name" value="DUF5753"/>
</dbReference>
<gene>
    <name evidence="2" type="ORF">ACFQS3_18370</name>
</gene>
<accession>A0ABW2DCA0</accession>
<dbReference type="Gene3D" id="1.10.260.40">
    <property type="entry name" value="lambda repressor-like DNA-binding domains"/>
    <property type="match status" value="1"/>
</dbReference>
<keyword evidence="3" id="KW-1185">Reference proteome</keyword>
<dbReference type="CDD" id="cd00093">
    <property type="entry name" value="HTH_XRE"/>
    <property type="match status" value="1"/>
</dbReference>
<dbReference type="InterPro" id="IPR001387">
    <property type="entry name" value="Cro/C1-type_HTH"/>
</dbReference>
<protein>
    <submittedName>
        <fullName evidence="2">Scr1 family TA system antitoxin-like transcriptional regulator</fullName>
    </submittedName>
</protein>
<feature type="domain" description="HTH cro/C1-type" evidence="1">
    <location>
        <begin position="40"/>
        <end position="94"/>
    </location>
</feature>
<dbReference type="InterPro" id="IPR010982">
    <property type="entry name" value="Lambda_DNA-bd_dom_sf"/>
</dbReference>
<organism evidence="2 3">
    <name type="scientific">Glycomyces mayteni</name>
    <dbReference type="NCBI Taxonomy" id="543887"/>
    <lineage>
        <taxon>Bacteria</taxon>
        <taxon>Bacillati</taxon>
        <taxon>Actinomycetota</taxon>
        <taxon>Actinomycetes</taxon>
        <taxon>Glycomycetales</taxon>
        <taxon>Glycomycetaceae</taxon>
        <taxon>Glycomyces</taxon>
    </lineage>
</organism>
<comment type="caution">
    <text evidence="2">The sequence shown here is derived from an EMBL/GenBank/DDBJ whole genome shotgun (WGS) entry which is preliminary data.</text>
</comment>
<reference evidence="3" key="1">
    <citation type="journal article" date="2019" name="Int. J. Syst. Evol. Microbiol.">
        <title>The Global Catalogue of Microorganisms (GCM) 10K type strain sequencing project: providing services to taxonomists for standard genome sequencing and annotation.</title>
        <authorList>
            <consortium name="The Broad Institute Genomics Platform"/>
            <consortium name="The Broad Institute Genome Sequencing Center for Infectious Disease"/>
            <person name="Wu L."/>
            <person name="Ma J."/>
        </authorList>
    </citation>
    <scope>NUCLEOTIDE SEQUENCE [LARGE SCALE GENOMIC DNA]</scope>
    <source>
        <strain evidence="3">KACC 12634</strain>
    </source>
</reference>
<dbReference type="Pfam" id="PF19054">
    <property type="entry name" value="DUF5753"/>
    <property type="match status" value="1"/>
</dbReference>
<name>A0ABW2DCA0_9ACTN</name>